<comment type="caution">
    <text evidence="2">The sequence shown here is derived from an EMBL/GenBank/DDBJ whole genome shotgun (WGS) entry which is preliminary data.</text>
</comment>
<keyword evidence="1" id="KW-0732">Signal</keyword>
<reference evidence="2 3" key="1">
    <citation type="submission" date="2020-08" db="EMBL/GenBank/DDBJ databases">
        <title>Acidobacteriota in marine sediments use diverse sulfur dissimilation pathways.</title>
        <authorList>
            <person name="Wasmund K."/>
        </authorList>
    </citation>
    <scope>NUCLEOTIDE SEQUENCE [LARGE SCALE GENOMIC DNA]</scope>
    <source>
        <strain evidence="2">MAG AM4</strain>
    </source>
</reference>
<accession>A0A8J6Y8U6</accession>
<sequence>MKRFALSAAMILVTLIPATTPAGDGNEWRLLLNPEVMEGHRLPTGTRVRLDDAGNLDVCFLGLDTELEGHLCRGQGHGYMTGFHPNGRLRLCWLKNPELIQDIPCRKATFFNDAFGPTVGVEFYPDGSLAGCKLDRDITVEGREIKRGERVEFDRNRNLK</sequence>
<proteinExistence type="predicted"/>
<protein>
    <submittedName>
        <fullName evidence="2">Uncharacterized protein</fullName>
    </submittedName>
</protein>
<dbReference type="Proteomes" id="UP000648239">
    <property type="component" value="Unassembled WGS sequence"/>
</dbReference>
<evidence type="ECO:0000313" key="2">
    <source>
        <dbReference type="EMBL" id="MBD3869410.1"/>
    </source>
</evidence>
<dbReference type="AlphaFoldDB" id="A0A8J6Y8U6"/>
<evidence type="ECO:0000313" key="3">
    <source>
        <dbReference type="Proteomes" id="UP000648239"/>
    </source>
</evidence>
<name>A0A8J6Y8U6_9BACT</name>
<evidence type="ECO:0000256" key="1">
    <source>
        <dbReference type="SAM" id="SignalP"/>
    </source>
</evidence>
<feature type="signal peptide" evidence="1">
    <location>
        <begin position="1"/>
        <end position="22"/>
    </location>
</feature>
<feature type="chain" id="PRO_5035244233" evidence="1">
    <location>
        <begin position="23"/>
        <end position="160"/>
    </location>
</feature>
<gene>
    <name evidence="2" type="ORF">IFK94_14915</name>
</gene>
<organism evidence="2 3">
    <name type="scientific">Candidatus Polarisedimenticola svalbardensis</name>
    <dbReference type="NCBI Taxonomy" id="2886004"/>
    <lineage>
        <taxon>Bacteria</taxon>
        <taxon>Pseudomonadati</taxon>
        <taxon>Acidobacteriota</taxon>
        <taxon>Candidatus Polarisedimenticolia</taxon>
        <taxon>Candidatus Polarisedimenticolales</taxon>
        <taxon>Candidatus Polarisedimenticolaceae</taxon>
        <taxon>Candidatus Polarisedimenticola</taxon>
    </lineage>
</organism>
<dbReference type="EMBL" id="JACXWD010000084">
    <property type="protein sequence ID" value="MBD3869410.1"/>
    <property type="molecule type" value="Genomic_DNA"/>
</dbReference>